<organism evidence="1 2">
    <name type="scientific">Brassica napus</name>
    <name type="common">Rape</name>
    <dbReference type="NCBI Taxonomy" id="3708"/>
    <lineage>
        <taxon>Eukaryota</taxon>
        <taxon>Viridiplantae</taxon>
        <taxon>Streptophyta</taxon>
        <taxon>Embryophyta</taxon>
        <taxon>Tracheophyta</taxon>
        <taxon>Spermatophyta</taxon>
        <taxon>Magnoliopsida</taxon>
        <taxon>eudicotyledons</taxon>
        <taxon>Gunneridae</taxon>
        <taxon>Pentapetalae</taxon>
        <taxon>rosids</taxon>
        <taxon>malvids</taxon>
        <taxon>Brassicales</taxon>
        <taxon>Brassicaceae</taxon>
        <taxon>Brassiceae</taxon>
        <taxon>Brassica</taxon>
    </lineage>
</organism>
<dbReference type="InterPro" id="IPR043504">
    <property type="entry name" value="Peptidase_S1_PA_chymotrypsin"/>
</dbReference>
<sequence>MFLRRLLKSSQISSSVGRIRTISSSPNVTTPPTPSTSEFVGRSTFRKVAETIAPSVVNIYAPNDDLYGSGILFGEGDKIITCGHVVRNFHKFRTSSVYRSKTIEV</sequence>
<dbReference type="Proteomes" id="UP000824890">
    <property type="component" value="Unassembled WGS sequence"/>
</dbReference>
<evidence type="ECO:0000313" key="2">
    <source>
        <dbReference type="Proteomes" id="UP000824890"/>
    </source>
</evidence>
<keyword evidence="2" id="KW-1185">Reference proteome</keyword>
<evidence type="ECO:0008006" key="3">
    <source>
        <dbReference type="Google" id="ProtNLM"/>
    </source>
</evidence>
<reference evidence="1 2" key="1">
    <citation type="submission" date="2021-05" db="EMBL/GenBank/DDBJ databases">
        <title>Genome Assembly of Synthetic Allotetraploid Brassica napus Reveals Homoeologous Exchanges between Subgenomes.</title>
        <authorList>
            <person name="Davis J.T."/>
        </authorList>
    </citation>
    <scope>NUCLEOTIDE SEQUENCE [LARGE SCALE GENOMIC DNA]</scope>
    <source>
        <strain evidence="2">cv. Da-Ae</strain>
        <tissue evidence="1">Seedling</tissue>
    </source>
</reference>
<protein>
    <recommendedName>
        <fullName evidence="3">Serine protease</fullName>
    </recommendedName>
</protein>
<comment type="caution">
    <text evidence="1">The sequence shown here is derived from an EMBL/GenBank/DDBJ whole genome shotgun (WGS) entry which is preliminary data.</text>
</comment>
<dbReference type="EMBL" id="JAGKQM010000009">
    <property type="protein sequence ID" value="KAH0913397.1"/>
    <property type="molecule type" value="Genomic_DNA"/>
</dbReference>
<gene>
    <name evidence="1" type="ORF">HID58_036718</name>
</gene>
<accession>A0ABQ8C8K6</accession>
<proteinExistence type="predicted"/>
<evidence type="ECO:0000313" key="1">
    <source>
        <dbReference type="EMBL" id="KAH0913397.1"/>
    </source>
</evidence>
<name>A0ABQ8C8K6_BRANA</name>
<dbReference type="InterPro" id="IPR009003">
    <property type="entry name" value="Peptidase_S1_PA"/>
</dbReference>
<dbReference type="Gene3D" id="2.40.10.10">
    <property type="entry name" value="Trypsin-like serine proteases"/>
    <property type="match status" value="1"/>
</dbReference>
<dbReference type="SUPFAM" id="SSF50494">
    <property type="entry name" value="Trypsin-like serine proteases"/>
    <property type="match status" value="1"/>
</dbReference>